<feature type="region of interest" description="Disordered" evidence="1">
    <location>
        <begin position="532"/>
        <end position="623"/>
    </location>
</feature>
<gene>
    <name evidence="3" type="ORF">ES677_04055</name>
</gene>
<comment type="caution">
    <text evidence="3">The sequence shown here is derived from an EMBL/GenBank/DDBJ whole genome shotgun (WGS) entry which is preliminary data.</text>
</comment>
<evidence type="ECO:0000313" key="3">
    <source>
        <dbReference type="EMBL" id="TYC16347.1"/>
    </source>
</evidence>
<evidence type="ECO:0000313" key="4">
    <source>
        <dbReference type="Proteomes" id="UP000323621"/>
    </source>
</evidence>
<feature type="compositionally biased region" description="Polar residues" evidence="1">
    <location>
        <begin position="583"/>
        <end position="594"/>
    </location>
</feature>
<feature type="compositionally biased region" description="Gly residues" evidence="1">
    <location>
        <begin position="243"/>
        <end position="262"/>
    </location>
</feature>
<feature type="non-terminal residue" evidence="3">
    <location>
        <position position="1223"/>
    </location>
</feature>
<feature type="domain" description="Cadherin" evidence="2">
    <location>
        <begin position="938"/>
        <end position="1023"/>
    </location>
</feature>
<dbReference type="RefSeq" id="WP_148380495.1">
    <property type="nucleotide sequence ID" value="NZ_VSKN01000003.1"/>
</dbReference>
<dbReference type="Pfam" id="PF17963">
    <property type="entry name" value="Big_9"/>
    <property type="match status" value="5"/>
</dbReference>
<dbReference type="Proteomes" id="UP000323621">
    <property type="component" value="Unassembled WGS sequence"/>
</dbReference>
<feature type="domain" description="Cadherin" evidence="2">
    <location>
        <begin position="847"/>
        <end position="928"/>
    </location>
</feature>
<feature type="compositionally biased region" description="Polar residues" evidence="1">
    <location>
        <begin position="555"/>
        <end position="567"/>
    </location>
</feature>
<feature type="compositionally biased region" description="Polar residues" evidence="1">
    <location>
        <begin position="494"/>
        <end position="509"/>
    </location>
</feature>
<evidence type="ECO:0000256" key="1">
    <source>
        <dbReference type="SAM" id="MobiDB-lite"/>
    </source>
</evidence>
<dbReference type="PROSITE" id="PS00018">
    <property type="entry name" value="EF_HAND_1"/>
    <property type="match status" value="1"/>
</dbReference>
<proteinExistence type="predicted"/>
<dbReference type="SUPFAM" id="SSF49313">
    <property type="entry name" value="Cadherin-like"/>
    <property type="match status" value="1"/>
</dbReference>
<dbReference type="InterPro" id="IPR018247">
    <property type="entry name" value="EF_Hand_1_Ca_BS"/>
</dbReference>
<dbReference type="Gene3D" id="2.60.40.2810">
    <property type="match status" value="2"/>
</dbReference>
<reference evidence="3 4" key="1">
    <citation type="submission" date="2019-08" db="EMBL/GenBank/DDBJ databases">
        <title>Genomes of Antarctic Bizionia species.</title>
        <authorList>
            <person name="Bowman J.P."/>
        </authorList>
    </citation>
    <scope>NUCLEOTIDE SEQUENCE [LARGE SCALE GENOMIC DNA]</scope>
    <source>
        <strain evidence="3 4">IC164</strain>
    </source>
</reference>
<feature type="compositionally biased region" description="Low complexity" evidence="1">
    <location>
        <begin position="570"/>
        <end position="582"/>
    </location>
</feature>
<organism evidence="3 4">
    <name type="scientific">Bizionia gelidisalsuginis</name>
    <dbReference type="NCBI Taxonomy" id="291188"/>
    <lineage>
        <taxon>Bacteria</taxon>
        <taxon>Pseudomonadati</taxon>
        <taxon>Bacteroidota</taxon>
        <taxon>Flavobacteriia</taxon>
        <taxon>Flavobacteriales</taxon>
        <taxon>Flavobacteriaceae</taxon>
        <taxon>Bizionia</taxon>
    </lineage>
</organism>
<dbReference type="PROSITE" id="PS50268">
    <property type="entry name" value="CADHERIN_2"/>
    <property type="match status" value="2"/>
</dbReference>
<dbReference type="EMBL" id="VSKN01000003">
    <property type="protein sequence ID" value="TYC16347.1"/>
    <property type="molecule type" value="Genomic_DNA"/>
</dbReference>
<dbReference type="NCBIfam" id="NF012211">
    <property type="entry name" value="tand_rpt_95"/>
    <property type="match status" value="4"/>
</dbReference>
<dbReference type="InterPro" id="IPR002126">
    <property type="entry name" value="Cadherin-like_dom"/>
</dbReference>
<accession>A0ABY3MDG2</accession>
<dbReference type="InterPro" id="IPR015919">
    <property type="entry name" value="Cadherin-like_sf"/>
</dbReference>
<dbReference type="Gene3D" id="2.60.40.3440">
    <property type="match status" value="2"/>
</dbReference>
<name>A0ABY3MDG2_9FLAO</name>
<evidence type="ECO:0000259" key="2">
    <source>
        <dbReference type="PROSITE" id="PS50268"/>
    </source>
</evidence>
<protein>
    <submittedName>
        <fullName evidence="3">Tandem-95 repeat protein</fullName>
    </submittedName>
</protein>
<feature type="region of interest" description="Disordered" evidence="1">
    <location>
        <begin position="449"/>
        <end position="518"/>
    </location>
</feature>
<keyword evidence="4" id="KW-1185">Reference proteome</keyword>
<feature type="region of interest" description="Disordered" evidence="1">
    <location>
        <begin position="235"/>
        <end position="262"/>
    </location>
</feature>
<sequence length="1223" mass="125176">MKFFTQRSIICLFRNSLLALFFISFSFSGFGQTSISGVVNSYASVTSMSAGNCDPCDANCTDTITVSDSASFFADDKALIIQMKGADLDITNSSSGGSITAINQAGNYEFFEIESVSGTTITLKYPLVRSYNFSGKVQIVKIPNYNEVNITGTLTAPNWDTTTGTGGVVVLSADEITFNANIDVRGKGFKGLRMTVNGTPDNCTLNPLTQFILPSTNNSSYIRGEGIAVSVSTTNRGRAPRANGGGSGVSGDSGGGGGSNFGAGGEGGKRWCNVNGDNAGGIGGLSMTPYLSQDKAFLGGAGGPGFITTSNFSSAANGGGIVILFAETIIGNGYGIEADGLSPTAVMPNGPADGGSGGGGGGTVILKAENFTSNLTVNINGGDGEDLITNVQHGPGGGGGGGVLLFSKAALPANVIVNSTGGDGGVHNDGARNGSQNGQAGGEISLFIPIENPNYNGDPDNDGVSEDCDLDDDNDGILDTDEYDASLSDPFGDSTGNGTPNYFDPSTPSFIDANNDGIDDRYDTDLDGVLNQFDTDSDNDGCPDALEGDGGFSLTDINSSGQINSSVDAVGVPTSTGTGTSPQIDSDGSATNDAVYSDLCDNDDDGNPNGTDPFPNSPTAQDDYGTATLGVATAINILDNDDFLTNLEANNIGTTAILDTGTGTATGIIQFDENTGNLIYTSGALETIGDIVTVIYNVCNTDPNPDVCATATVNITIVGTNQAPVAITDNYSIDEDTTVQLLPLAGDSDPDGDDINIDSINGVALTPGIAQQIAVPNGLVDIDNLGVIIFTPAADYNGQVTFPYVISDVNGVTATANQIIDVAPVADIVADTDTTPEDTAVTTVVLDNDTFTGIYGTDYTVTSTTISANGTTTIEADGTITYTPDADFNGTDTFDYTVTVTNSNGSTTTETATVTVTVNPIDDANDDIATTDEDTAVTIDVLDNDGFQGVYGTDYEVTDATAPANGTVVINPDGTITYTPDADFNGTDTFDYTVTVTNSDGSTTTETATVTIMVTPVNDAPVAVDDNYTVSEESTVILTPLDLDSDIDGDILSIVSINGTLLTPGTVQVITTPNGTVNIDAAGVITFTPSDNYNGTETFGYVITDGTATATANQIIEVTAVNDAPVAVDDSYSVAEEGTVTLTPLDLDSDLDGDILTIVSINGIPLTPGTAQTINVLNGTVSVSDTGVITFTGDTDFNGTVIFPYVITDGTDTATADQIIEVT</sequence>
<feature type="compositionally biased region" description="Acidic residues" evidence="1">
    <location>
        <begin position="459"/>
        <end position="484"/>
    </location>
</feature>